<feature type="repeat" description="ANK" evidence="6">
    <location>
        <begin position="298"/>
        <end position="330"/>
    </location>
</feature>
<dbReference type="InterPro" id="IPR017907">
    <property type="entry name" value="Znf_RING_CS"/>
</dbReference>
<dbReference type="PROSITE" id="PS50297">
    <property type="entry name" value="ANK_REP_REGION"/>
    <property type="match status" value="3"/>
</dbReference>
<reference evidence="12" key="1">
    <citation type="submission" date="2025-08" db="UniProtKB">
        <authorList>
            <consortium name="RefSeq"/>
        </authorList>
    </citation>
    <scope>IDENTIFICATION</scope>
</reference>
<keyword evidence="5 6" id="KW-0040">ANK repeat</keyword>
<dbReference type="SMART" id="SM00248">
    <property type="entry name" value="ANK"/>
    <property type="match status" value="3"/>
</dbReference>
<evidence type="ECO:0000256" key="4">
    <source>
        <dbReference type="ARBA" id="ARBA00022833"/>
    </source>
</evidence>
<dbReference type="PROSITE" id="PS00518">
    <property type="entry name" value="ZF_RING_1"/>
    <property type="match status" value="1"/>
</dbReference>
<evidence type="ECO:0000256" key="5">
    <source>
        <dbReference type="ARBA" id="ARBA00023043"/>
    </source>
</evidence>
<accession>A0A9W2ZWX8</accession>
<dbReference type="PROSITE" id="PS50088">
    <property type="entry name" value="ANK_REPEAT"/>
    <property type="match status" value="3"/>
</dbReference>
<dbReference type="PANTHER" id="PTHR24171">
    <property type="entry name" value="ANKYRIN REPEAT DOMAIN-CONTAINING PROTEIN 39-RELATED"/>
    <property type="match status" value="1"/>
</dbReference>
<dbReference type="GO" id="GO:0008270">
    <property type="term" value="F:zinc ion binding"/>
    <property type="evidence" value="ECO:0007669"/>
    <property type="project" value="UniProtKB-KW"/>
</dbReference>
<keyword evidence="1" id="KW-0479">Metal-binding</keyword>
<dbReference type="GeneID" id="106069099"/>
<gene>
    <name evidence="12" type="primary">LOC106069099</name>
</gene>
<evidence type="ECO:0000313" key="12">
    <source>
        <dbReference type="RefSeq" id="XP_055879458.1"/>
    </source>
</evidence>
<dbReference type="InterPro" id="IPR013083">
    <property type="entry name" value="Znf_RING/FYVE/PHD"/>
</dbReference>
<feature type="domain" description="BRCT" evidence="10">
    <location>
        <begin position="406"/>
        <end position="492"/>
    </location>
</feature>
<dbReference type="Gene3D" id="3.30.40.10">
    <property type="entry name" value="Zinc/RING finger domain, C3HC4 (zinc finger)"/>
    <property type="match status" value="1"/>
</dbReference>
<dbReference type="InterPro" id="IPR036420">
    <property type="entry name" value="BRCT_dom_sf"/>
</dbReference>
<dbReference type="SUPFAM" id="SSF48403">
    <property type="entry name" value="Ankyrin repeat"/>
    <property type="match status" value="1"/>
</dbReference>
<keyword evidence="2" id="KW-0677">Repeat</keyword>
<evidence type="ECO:0000256" key="2">
    <source>
        <dbReference type="ARBA" id="ARBA00022737"/>
    </source>
</evidence>
<dbReference type="SMART" id="SM00184">
    <property type="entry name" value="RING"/>
    <property type="match status" value="1"/>
</dbReference>
<dbReference type="OrthoDB" id="2384350at2759"/>
<feature type="compositionally biased region" description="Polar residues" evidence="8">
    <location>
        <begin position="241"/>
        <end position="250"/>
    </location>
</feature>
<dbReference type="GO" id="GO:0031436">
    <property type="term" value="C:BRCA1-BARD1 complex"/>
    <property type="evidence" value="ECO:0007669"/>
    <property type="project" value="TreeGrafter"/>
</dbReference>
<dbReference type="GO" id="GO:0085020">
    <property type="term" value="P:protein K6-linked ubiquitination"/>
    <property type="evidence" value="ECO:0007669"/>
    <property type="project" value="TreeGrafter"/>
</dbReference>
<dbReference type="Proteomes" id="UP001165740">
    <property type="component" value="Chromosome 1"/>
</dbReference>
<protein>
    <submittedName>
        <fullName evidence="12">BRCA1-associated RING domain protein 1-like isoform X1</fullName>
    </submittedName>
</protein>
<evidence type="ECO:0000256" key="7">
    <source>
        <dbReference type="PROSITE-ProRule" id="PRU00175"/>
    </source>
</evidence>
<feature type="compositionally biased region" description="Basic residues" evidence="8">
    <location>
        <begin position="251"/>
        <end position="261"/>
    </location>
</feature>
<dbReference type="PANTHER" id="PTHR24171:SF8">
    <property type="entry name" value="BRCA1-ASSOCIATED RING DOMAIN PROTEIN 1"/>
    <property type="match status" value="1"/>
</dbReference>
<dbReference type="GO" id="GO:0004842">
    <property type="term" value="F:ubiquitin-protein transferase activity"/>
    <property type="evidence" value="ECO:0007669"/>
    <property type="project" value="TreeGrafter"/>
</dbReference>
<dbReference type="CDD" id="cd17734">
    <property type="entry name" value="BRCT_Bard1_rpt1"/>
    <property type="match status" value="1"/>
</dbReference>
<dbReference type="PROSITE" id="PS50089">
    <property type="entry name" value="ZF_RING_2"/>
    <property type="match status" value="1"/>
</dbReference>
<feature type="repeat" description="ANK" evidence="6">
    <location>
        <begin position="331"/>
        <end position="363"/>
    </location>
</feature>
<dbReference type="InterPro" id="IPR039503">
    <property type="entry name" value="BARD1_Znf-RING"/>
</dbReference>
<dbReference type="InterPro" id="IPR036770">
    <property type="entry name" value="Ankyrin_rpt-contain_sf"/>
</dbReference>
<dbReference type="CDD" id="cd17720">
    <property type="entry name" value="BRCT_Bard1_rpt2"/>
    <property type="match status" value="1"/>
</dbReference>
<dbReference type="InterPro" id="IPR001841">
    <property type="entry name" value="Znf_RING"/>
</dbReference>
<dbReference type="SUPFAM" id="SSF57850">
    <property type="entry name" value="RING/U-box"/>
    <property type="match status" value="1"/>
</dbReference>
<evidence type="ECO:0000259" key="9">
    <source>
        <dbReference type="PROSITE" id="PS50089"/>
    </source>
</evidence>
<organism evidence="11 12">
    <name type="scientific">Biomphalaria glabrata</name>
    <name type="common">Bloodfluke planorb</name>
    <name type="synonym">Freshwater snail</name>
    <dbReference type="NCBI Taxonomy" id="6526"/>
    <lineage>
        <taxon>Eukaryota</taxon>
        <taxon>Metazoa</taxon>
        <taxon>Spiralia</taxon>
        <taxon>Lophotrochozoa</taxon>
        <taxon>Mollusca</taxon>
        <taxon>Gastropoda</taxon>
        <taxon>Heterobranchia</taxon>
        <taxon>Euthyneura</taxon>
        <taxon>Panpulmonata</taxon>
        <taxon>Hygrophila</taxon>
        <taxon>Lymnaeoidea</taxon>
        <taxon>Planorbidae</taxon>
        <taxon>Biomphalaria</taxon>
    </lineage>
</organism>
<dbReference type="InterPro" id="IPR002110">
    <property type="entry name" value="Ankyrin_rpt"/>
</dbReference>
<dbReference type="Gene3D" id="3.40.50.10190">
    <property type="entry name" value="BRCT domain"/>
    <property type="match status" value="2"/>
</dbReference>
<dbReference type="Pfam" id="PF00023">
    <property type="entry name" value="Ank"/>
    <property type="match status" value="1"/>
</dbReference>
<dbReference type="CDD" id="cd16496">
    <property type="entry name" value="RING-HC_BARD1"/>
    <property type="match status" value="1"/>
</dbReference>
<sequence>MKRKASQISILRRSSSLSCMMGTMSAQSQVLPQFPLDNVKFSRTISALDSLRNFIQCCKCSESSTELFSLGQCEHRFCRNCAESNGGNPCPVCDMPAYATLAHIDKQLSSISQLCFQMSNILEGLPLLSEEKKDNHLTLGDVQCMNTMQALNPSHADKCNNIELISSNNNKTSVHKSTLNNPTKEVKETKLVKKRGKHIKDGLTSCQTKKLSPQAAASSYNKLSSSFVGKLDESTSEIDTSIDVTPNKSRNSGRRKSNLMKRNAKGETLLQVATIKANVETVKSLLEEGANPNVKDYAGWTPLHEAVNHGNSAIARLLIQHGASVNAPGLNNDTPLHDAVSNYHRDCIQLLVSAGANIWARNLQGQTPVDLAQSDELKQILLTSSSTISEKQSVHNASLVKETQKLCFTGTALSKDKQKLLEVVANFFNVKFVDNFTAEVTHLITGVNGEGRCPRTLKYLTAILGGKWVLKSEWLSSCLESQTFVAEDDFEIPGCSTHPDSKSAQKGRLNKYQQLPGLFDGCQFYFLGKFSHPSREELIGLVKLGGGAILTREPRLHNLDDYPYTIPYHAVETSTLADCSIFVLFDDSCPNPPYVEAQRMSYLPVSWLLDSIATFNLMDKTNYVKK</sequence>
<evidence type="ECO:0000313" key="11">
    <source>
        <dbReference type="Proteomes" id="UP001165740"/>
    </source>
</evidence>
<dbReference type="AlphaFoldDB" id="A0A9W2ZWX8"/>
<keyword evidence="4" id="KW-0862">Zinc</keyword>
<dbReference type="Gene3D" id="1.25.40.20">
    <property type="entry name" value="Ankyrin repeat-containing domain"/>
    <property type="match status" value="2"/>
</dbReference>
<feature type="domain" description="RING-type" evidence="9">
    <location>
        <begin position="57"/>
        <end position="94"/>
    </location>
</feature>
<dbReference type="SUPFAM" id="SSF52113">
    <property type="entry name" value="BRCT domain"/>
    <property type="match status" value="2"/>
</dbReference>
<dbReference type="SMART" id="SM00292">
    <property type="entry name" value="BRCT"/>
    <property type="match status" value="2"/>
</dbReference>
<keyword evidence="11" id="KW-1185">Reference proteome</keyword>
<feature type="region of interest" description="Disordered" evidence="8">
    <location>
        <begin position="241"/>
        <end position="261"/>
    </location>
</feature>
<feature type="repeat" description="ANK" evidence="6">
    <location>
        <begin position="265"/>
        <end position="297"/>
    </location>
</feature>
<evidence type="ECO:0000256" key="1">
    <source>
        <dbReference type="ARBA" id="ARBA00022723"/>
    </source>
</evidence>
<dbReference type="InterPro" id="IPR001357">
    <property type="entry name" value="BRCT_dom"/>
</dbReference>
<name>A0A9W2ZWX8_BIOGL</name>
<dbReference type="Pfam" id="PF00533">
    <property type="entry name" value="BRCT"/>
    <property type="match status" value="1"/>
</dbReference>
<evidence type="ECO:0000256" key="6">
    <source>
        <dbReference type="PROSITE-ProRule" id="PRU00023"/>
    </source>
</evidence>
<dbReference type="Pfam" id="PF14835">
    <property type="entry name" value="zf-RING_6"/>
    <property type="match status" value="1"/>
</dbReference>
<evidence type="ECO:0000256" key="3">
    <source>
        <dbReference type="ARBA" id="ARBA00022771"/>
    </source>
</evidence>
<feature type="domain" description="BRCT" evidence="10">
    <location>
        <begin position="514"/>
        <end position="625"/>
    </location>
</feature>
<keyword evidence="3 7" id="KW-0863">Zinc-finger</keyword>
<evidence type="ECO:0000259" key="10">
    <source>
        <dbReference type="PROSITE" id="PS50172"/>
    </source>
</evidence>
<proteinExistence type="predicted"/>
<dbReference type="GO" id="GO:0070531">
    <property type="term" value="C:BRCA1-A complex"/>
    <property type="evidence" value="ECO:0007669"/>
    <property type="project" value="TreeGrafter"/>
</dbReference>
<dbReference type="RefSeq" id="XP_055879458.1">
    <property type="nucleotide sequence ID" value="XM_056023483.1"/>
</dbReference>
<dbReference type="PROSITE" id="PS50172">
    <property type="entry name" value="BRCT"/>
    <property type="match status" value="2"/>
</dbReference>
<evidence type="ECO:0000256" key="8">
    <source>
        <dbReference type="SAM" id="MobiDB-lite"/>
    </source>
</evidence>
<dbReference type="Pfam" id="PF12796">
    <property type="entry name" value="Ank_2"/>
    <property type="match status" value="1"/>
</dbReference>